<evidence type="ECO:0000313" key="2">
    <source>
        <dbReference type="EMBL" id="KAK4443749.1"/>
    </source>
</evidence>
<dbReference type="EMBL" id="MU865987">
    <property type="protein sequence ID" value="KAK4443749.1"/>
    <property type="molecule type" value="Genomic_DNA"/>
</dbReference>
<feature type="region of interest" description="Disordered" evidence="1">
    <location>
        <begin position="950"/>
        <end position="1003"/>
    </location>
</feature>
<reference evidence="2" key="1">
    <citation type="journal article" date="2023" name="Mol. Phylogenet. Evol.">
        <title>Genome-scale phylogeny and comparative genomics of the fungal order Sordariales.</title>
        <authorList>
            <person name="Hensen N."/>
            <person name="Bonometti L."/>
            <person name="Westerberg I."/>
            <person name="Brannstrom I.O."/>
            <person name="Guillou S."/>
            <person name="Cros-Aarteil S."/>
            <person name="Calhoun S."/>
            <person name="Haridas S."/>
            <person name="Kuo A."/>
            <person name="Mondo S."/>
            <person name="Pangilinan J."/>
            <person name="Riley R."/>
            <person name="LaButti K."/>
            <person name="Andreopoulos B."/>
            <person name="Lipzen A."/>
            <person name="Chen C."/>
            <person name="Yan M."/>
            <person name="Daum C."/>
            <person name="Ng V."/>
            <person name="Clum A."/>
            <person name="Steindorff A."/>
            <person name="Ohm R.A."/>
            <person name="Martin F."/>
            <person name="Silar P."/>
            <person name="Natvig D.O."/>
            <person name="Lalanne C."/>
            <person name="Gautier V."/>
            <person name="Ament-Velasquez S.L."/>
            <person name="Kruys A."/>
            <person name="Hutchinson M.I."/>
            <person name="Powell A.J."/>
            <person name="Barry K."/>
            <person name="Miller A.N."/>
            <person name="Grigoriev I.V."/>
            <person name="Debuchy R."/>
            <person name="Gladieux P."/>
            <person name="Hiltunen Thoren M."/>
            <person name="Johannesson H."/>
        </authorList>
    </citation>
    <scope>NUCLEOTIDE SEQUENCE</scope>
    <source>
        <strain evidence="2">PSN243</strain>
    </source>
</reference>
<feature type="region of interest" description="Disordered" evidence="1">
    <location>
        <begin position="885"/>
        <end position="913"/>
    </location>
</feature>
<feature type="compositionally biased region" description="Basic and acidic residues" evidence="1">
    <location>
        <begin position="950"/>
        <end position="968"/>
    </location>
</feature>
<sequence>MASTLGRFTASFLTPTQETTLALASLNFDFSLFKVQAPDEYLALGSCLSDERRNLAEAGSHHVTARKLGALFRSKLPAVPNLIRSYGNRVSEIAKSTTATTGPENPALKSVLGNKLGIDGTSIWAAATSGTEALCEAISIWAEIVESRKQELSDKKNGEFEYSELAAINTTLSRDQLAEWDSSARAWLRTADKCKLKEQTQLRLIIDNLDATVSPGSGTYESVVTAWVSSMKIVDNLVQGVPQSIYEGAALIGISSWHLYPDMLIYQPGLHEIHQRDPLIRQGGLLTVGLDSSPTSSQGVSWALPLAKLRYYGDPVTVQRTFNLQNQHVSFEQLALVILGGLAKQWPDDDNDRLTTVCTYYKKLWSWTQRLPPFSKGGTDVVSPLGLLWAKHLAYGASKFLALSGEPKQSAVRLMEFGLRRCSEFLNTDSGPVTLYEQLLGLSELDNFLSVMKGDSEAQIRYIRDFMRTFRSLGKRTNDELLIIWSTKTSGYCWATCLPESTAKVHYRWCSKHILLAEQKKTDDTVLDRGRWFRLCGDVEACGVGLYMRSRGLALKAVPKLVSDLQGAKVEVDDVLKFLDREPPEQVYEHIKVVPNTLSAVGIIGEIYSALIGATISLESVKTRLGSTRWFNKLCDTALQNNIDLSFREYGDIPNTVAFACLAMMETGDQNLEPGMLDNVMGMACGDSIYVGNSLALDPHKFSERRGIFRALGNVGKPGISLLIPPPDPIVRKSAADEWNVITHSRWDGKENLDLFGKTSLQLVLTEYRVPYVTQHRGVRDSQTFFQEAAISVYDGAAWVFQGEEEEEKKGKRTGQAEAGSGRIRTVVNWHELLDKPSEPVMVLTKGNWVARLATAAMSAQLGYKTAILPEKSPTAISHVEGREHLRERQRPETMMDEEADEDPAADHLRPTGSDTLCNWWDRGYFAIKSISIDWMAMIEDKPITKQEANRYGDRRLLKGRDVPRDDPADGSGIPAPQKNKRKTAESSREGAQQPRKRARVDPADVFLTAVSVAGPSSEPELALDALKTRHV</sequence>
<comment type="caution">
    <text evidence="2">The sequence shown here is derived from an EMBL/GenBank/DDBJ whole genome shotgun (WGS) entry which is preliminary data.</text>
</comment>
<name>A0AAV9G4N9_9PEZI</name>
<feature type="compositionally biased region" description="Basic and acidic residues" evidence="1">
    <location>
        <begin position="885"/>
        <end position="894"/>
    </location>
</feature>
<evidence type="ECO:0000313" key="3">
    <source>
        <dbReference type="Proteomes" id="UP001321760"/>
    </source>
</evidence>
<dbReference type="Proteomes" id="UP001321760">
    <property type="component" value="Unassembled WGS sequence"/>
</dbReference>
<evidence type="ECO:0000256" key="1">
    <source>
        <dbReference type="SAM" id="MobiDB-lite"/>
    </source>
</evidence>
<reference evidence="2" key="2">
    <citation type="submission" date="2023-05" db="EMBL/GenBank/DDBJ databases">
        <authorList>
            <consortium name="Lawrence Berkeley National Laboratory"/>
            <person name="Steindorff A."/>
            <person name="Hensen N."/>
            <person name="Bonometti L."/>
            <person name="Westerberg I."/>
            <person name="Brannstrom I.O."/>
            <person name="Guillou S."/>
            <person name="Cros-Aarteil S."/>
            <person name="Calhoun S."/>
            <person name="Haridas S."/>
            <person name="Kuo A."/>
            <person name="Mondo S."/>
            <person name="Pangilinan J."/>
            <person name="Riley R."/>
            <person name="Labutti K."/>
            <person name="Andreopoulos B."/>
            <person name="Lipzen A."/>
            <person name="Chen C."/>
            <person name="Yanf M."/>
            <person name="Daum C."/>
            <person name="Ng V."/>
            <person name="Clum A."/>
            <person name="Ohm R."/>
            <person name="Martin F."/>
            <person name="Silar P."/>
            <person name="Natvig D."/>
            <person name="Lalanne C."/>
            <person name="Gautier V."/>
            <person name="Ament-Velasquez S.L."/>
            <person name="Kruys A."/>
            <person name="Hutchinson M.I."/>
            <person name="Powell A.J."/>
            <person name="Barry K."/>
            <person name="Miller A.N."/>
            <person name="Grigoriev I.V."/>
            <person name="Debuchy R."/>
            <person name="Gladieux P."/>
            <person name="Thoren M.H."/>
            <person name="Johannesson H."/>
        </authorList>
    </citation>
    <scope>NUCLEOTIDE SEQUENCE</scope>
    <source>
        <strain evidence="2">PSN243</strain>
    </source>
</reference>
<proteinExistence type="predicted"/>
<dbReference type="AlphaFoldDB" id="A0AAV9G4N9"/>
<gene>
    <name evidence="2" type="ORF">QBC34DRAFT_498795</name>
</gene>
<feature type="compositionally biased region" description="Acidic residues" evidence="1">
    <location>
        <begin position="895"/>
        <end position="904"/>
    </location>
</feature>
<keyword evidence="3" id="KW-1185">Reference proteome</keyword>
<organism evidence="2 3">
    <name type="scientific">Podospora aff. communis PSN243</name>
    <dbReference type="NCBI Taxonomy" id="3040156"/>
    <lineage>
        <taxon>Eukaryota</taxon>
        <taxon>Fungi</taxon>
        <taxon>Dikarya</taxon>
        <taxon>Ascomycota</taxon>
        <taxon>Pezizomycotina</taxon>
        <taxon>Sordariomycetes</taxon>
        <taxon>Sordariomycetidae</taxon>
        <taxon>Sordariales</taxon>
        <taxon>Podosporaceae</taxon>
        <taxon>Podospora</taxon>
    </lineage>
</organism>
<protein>
    <submittedName>
        <fullName evidence="2">Uncharacterized protein</fullName>
    </submittedName>
</protein>
<accession>A0AAV9G4N9</accession>